<protein>
    <submittedName>
        <fullName evidence="1">Uncharacterized protein</fullName>
    </submittedName>
</protein>
<reference evidence="1 2" key="1">
    <citation type="journal article" date="2014" name="Genome Biol.">
        <title>Transcriptome and methylome profiling reveals relics of genome dominance in the mesopolyploid Brassica oleracea.</title>
        <authorList>
            <person name="Parkin I.A."/>
            <person name="Koh C."/>
            <person name="Tang H."/>
            <person name="Robinson S.J."/>
            <person name="Kagale S."/>
            <person name="Clarke W.E."/>
            <person name="Town C.D."/>
            <person name="Nixon J."/>
            <person name="Krishnakumar V."/>
            <person name="Bidwell S.L."/>
            <person name="Denoeud F."/>
            <person name="Belcram H."/>
            <person name="Links M.G."/>
            <person name="Just J."/>
            <person name="Clarke C."/>
            <person name="Bender T."/>
            <person name="Huebert T."/>
            <person name="Mason A.S."/>
            <person name="Pires J.C."/>
            <person name="Barker G."/>
            <person name="Moore J."/>
            <person name="Walley P.G."/>
            <person name="Manoli S."/>
            <person name="Batley J."/>
            <person name="Edwards D."/>
            <person name="Nelson M.N."/>
            <person name="Wang X."/>
            <person name="Paterson A.H."/>
            <person name="King G."/>
            <person name="Bancroft I."/>
            <person name="Chalhoub B."/>
            <person name="Sharpe A.G."/>
        </authorList>
    </citation>
    <scope>NUCLEOTIDE SEQUENCE</scope>
    <source>
        <strain evidence="1 2">cv. TO1000</strain>
    </source>
</reference>
<evidence type="ECO:0000313" key="2">
    <source>
        <dbReference type="Proteomes" id="UP000032141"/>
    </source>
</evidence>
<dbReference type="AlphaFoldDB" id="A0A0D3D0P5"/>
<keyword evidence="2" id="KW-1185">Reference proteome</keyword>
<dbReference type="Gramene" id="Bo6g118900.1">
    <property type="protein sequence ID" value="Bo6g118900.1"/>
    <property type="gene ID" value="Bo6g118900"/>
</dbReference>
<proteinExistence type="predicted"/>
<organism evidence="1 2">
    <name type="scientific">Brassica oleracea var. oleracea</name>
    <dbReference type="NCBI Taxonomy" id="109376"/>
    <lineage>
        <taxon>Eukaryota</taxon>
        <taxon>Viridiplantae</taxon>
        <taxon>Streptophyta</taxon>
        <taxon>Embryophyta</taxon>
        <taxon>Tracheophyta</taxon>
        <taxon>Spermatophyta</taxon>
        <taxon>Magnoliopsida</taxon>
        <taxon>eudicotyledons</taxon>
        <taxon>Gunneridae</taxon>
        <taxon>Pentapetalae</taxon>
        <taxon>rosids</taxon>
        <taxon>malvids</taxon>
        <taxon>Brassicales</taxon>
        <taxon>Brassicaceae</taxon>
        <taxon>Brassiceae</taxon>
        <taxon>Brassica</taxon>
    </lineage>
</organism>
<sequence>MGRAPFLDAVTLLRNVVAQYLKDLVCLRDREARGSEKGEDAVEASRPHYFWSPLGRDFLRWRRDGVLHQQVQHRQSISLVRRWLEVKQTVSSCGKRMG</sequence>
<evidence type="ECO:0000313" key="1">
    <source>
        <dbReference type="EnsemblPlants" id="Bo6g118900.1"/>
    </source>
</evidence>
<dbReference type="HOGENOM" id="CLU_2336578_0_0_1"/>
<dbReference type="Proteomes" id="UP000032141">
    <property type="component" value="Chromosome C6"/>
</dbReference>
<name>A0A0D3D0P5_BRAOL</name>
<reference evidence="1" key="2">
    <citation type="submission" date="2015-03" db="UniProtKB">
        <authorList>
            <consortium name="EnsemblPlants"/>
        </authorList>
    </citation>
    <scope>IDENTIFICATION</scope>
</reference>
<dbReference type="EnsemblPlants" id="Bo6g118900.1">
    <property type="protein sequence ID" value="Bo6g118900.1"/>
    <property type="gene ID" value="Bo6g118900"/>
</dbReference>
<accession>A0A0D3D0P5</accession>